<feature type="transmembrane region" description="Helical" evidence="6">
    <location>
        <begin position="397"/>
        <end position="416"/>
    </location>
</feature>
<feature type="compositionally biased region" description="Polar residues" evidence="7">
    <location>
        <begin position="209"/>
        <end position="219"/>
    </location>
</feature>
<dbReference type="AlphaFoldDB" id="A0A7H8R380"/>
<feature type="transmembrane region" description="Helical" evidence="6">
    <location>
        <begin position="536"/>
        <end position="557"/>
    </location>
</feature>
<dbReference type="Pfam" id="PF04515">
    <property type="entry name" value="Choline_transpo"/>
    <property type="match status" value="1"/>
</dbReference>
<dbReference type="GO" id="GO:0005886">
    <property type="term" value="C:plasma membrane"/>
    <property type="evidence" value="ECO:0007669"/>
    <property type="project" value="UniProtKB-SubCell"/>
</dbReference>
<dbReference type="PANTHER" id="PTHR12385">
    <property type="entry name" value="CHOLINE TRANSPORTER-LIKE (SLC FAMILY 44)"/>
    <property type="match status" value="1"/>
</dbReference>
<keyword evidence="3 6" id="KW-0812">Transmembrane</keyword>
<feature type="transmembrane region" description="Helical" evidence="6">
    <location>
        <begin position="685"/>
        <end position="705"/>
    </location>
</feature>
<organism evidence="8 9">
    <name type="scientific">Talaromyces rugulosus</name>
    <name type="common">Penicillium rugulosum</name>
    <dbReference type="NCBI Taxonomy" id="121627"/>
    <lineage>
        <taxon>Eukaryota</taxon>
        <taxon>Fungi</taxon>
        <taxon>Dikarya</taxon>
        <taxon>Ascomycota</taxon>
        <taxon>Pezizomycotina</taxon>
        <taxon>Eurotiomycetes</taxon>
        <taxon>Eurotiomycetidae</taxon>
        <taxon>Eurotiales</taxon>
        <taxon>Trichocomaceae</taxon>
        <taxon>Talaromyces</taxon>
        <taxon>Talaromyces sect. Islandici</taxon>
    </lineage>
</organism>
<feature type="transmembrane region" description="Helical" evidence="6">
    <location>
        <begin position="569"/>
        <end position="589"/>
    </location>
</feature>
<evidence type="ECO:0000256" key="2">
    <source>
        <dbReference type="ARBA" id="ARBA00007168"/>
    </source>
</evidence>
<evidence type="ECO:0000256" key="4">
    <source>
        <dbReference type="ARBA" id="ARBA00022989"/>
    </source>
</evidence>
<dbReference type="GO" id="GO:0022857">
    <property type="term" value="F:transmembrane transporter activity"/>
    <property type="evidence" value="ECO:0007669"/>
    <property type="project" value="UniProtKB-UniRule"/>
</dbReference>
<feature type="compositionally biased region" description="Acidic residues" evidence="7">
    <location>
        <begin position="176"/>
        <end position="188"/>
    </location>
</feature>
<feature type="compositionally biased region" description="Polar residues" evidence="7">
    <location>
        <begin position="50"/>
        <end position="68"/>
    </location>
</feature>
<accession>A0A7H8R380</accession>
<dbReference type="PANTHER" id="PTHR12385:SF88">
    <property type="entry name" value="CHOLINE TRANSPORTER-LIKE PROTEIN CTL1"/>
    <property type="match status" value="1"/>
</dbReference>
<feature type="region of interest" description="Disordered" evidence="7">
    <location>
        <begin position="1"/>
        <end position="68"/>
    </location>
</feature>
<dbReference type="EMBL" id="CP055901">
    <property type="protein sequence ID" value="QKX60752.1"/>
    <property type="molecule type" value="Genomic_DNA"/>
</dbReference>
<evidence type="ECO:0000256" key="3">
    <source>
        <dbReference type="ARBA" id="ARBA00022692"/>
    </source>
</evidence>
<dbReference type="RefSeq" id="XP_035346928.1">
    <property type="nucleotide sequence ID" value="XM_035491035.1"/>
</dbReference>
<dbReference type="GeneID" id="55995388"/>
<evidence type="ECO:0000256" key="6">
    <source>
        <dbReference type="RuleBase" id="RU368066"/>
    </source>
</evidence>
<feature type="compositionally biased region" description="Polar residues" evidence="7">
    <location>
        <begin position="233"/>
        <end position="247"/>
    </location>
</feature>
<sequence length="758" mass="83812">MFSEYASRFLAQSQSRLTSQPDGNRTRGDRHGRPQSNFPRYNVARAYLTRNENPYNPAASQTSNFPFSSRSFAQPAPLFYSTTDEFREEDDEHEREREVADYYALQKSRRHFSNSHMEESSELDDDDDAMRSQNSQPEGGRYSGPFAGNGIKSSWRDDTIGAKSRVMGIPSIANVDEGDERSEPDEEGSAGKGKMVDVGLDDPTRTALGESTNSASNFIGNDAPVQKFRRQPELSSSDYMEDQSTFAPQDDKQHLLQPRRPSSSQGSSSIPSITQAEAEAPAHDVFWGHLFLLSLIGLFATAFLVYLHTAVPSDSKWKLGDTIYTTIHKSYFLLGIYTLISVLVSLLWLALLRAYVRFLVYTMIIVVPVILYSFSLYPFISSFSGSWKGESIQDKMMRWGSIIPFILSNLWVYAVIRNRHATGKAISILEFACRVLAANPALLALGLVTLAITISWTWLWMIMFTRVFLAGHIDSGYFVINAGSWWLGIYFVLVYLWSLGVIAGIQRAVTAATVSQWYFHRLTVPNPTSSQVVKAAITHAVTTLFGTISLFSLVALLLRLPIIVLPRRLSSIIAIFAYSLIPTPVAALVNPLSLTYAAIHSQPLAQSARGLTQLTVFSSFTTSTLYPPSISRDSGDKSALLPYRLSRLILHACRFAMSLALGFGGWVTTARSLDVAGNSSIRGSLYAYVIGLIASAIGWGVLGAMENVLACVVDAAIMCWASEVGNSGREARYCREAEWLFRDGAISGMAVPGRWDNV</sequence>
<feature type="transmembrane region" description="Helical" evidence="6">
    <location>
        <begin position="648"/>
        <end position="673"/>
    </location>
</feature>
<protein>
    <recommendedName>
        <fullName evidence="6">Protein PNS1</fullName>
    </recommendedName>
</protein>
<dbReference type="InterPro" id="IPR007603">
    <property type="entry name" value="Choline_transptr-like"/>
</dbReference>
<dbReference type="KEGG" id="trg:TRUGW13939_07898"/>
<dbReference type="OrthoDB" id="420519at2759"/>
<comment type="subcellular location">
    <subcellularLocation>
        <location evidence="6">Cell membrane</location>
        <topology evidence="6">Multi-pass membrane protein</topology>
    </subcellularLocation>
    <subcellularLocation>
        <location evidence="1">Membrane</location>
        <topology evidence="1">Multi-pass membrane protein</topology>
    </subcellularLocation>
</comment>
<feature type="transmembrane region" description="Helical" evidence="6">
    <location>
        <begin position="428"/>
        <end position="452"/>
    </location>
</feature>
<feature type="compositionally biased region" description="Polar residues" evidence="7">
    <location>
        <begin position="10"/>
        <end position="23"/>
    </location>
</feature>
<gene>
    <name evidence="8" type="ORF">TRUGW13939_07898</name>
</gene>
<comment type="similarity">
    <text evidence="2 6">Belongs to the CTL (choline transporter-like) family.</text>
</comment>
<evidence type="ECO:0000256" key="1">
    <source>
        <dbReference type="ARBA" id="ARBA00004141"/>
    </source>
</evidence>
<feature type="transmembrane region" description="Helical" evidence="6">
    <location>
        <begin position="487"/>
        <end position="509"/>
    </location>
</feature>
<evidence type="ECO:0000313" key="9">
    <source>
        <dbReference type="Proteomes" id="UP000509510"/>
    </source>
</evidence>
<evidence type="ECO:0000256" key="7">
    <source>
        <dbReference type="SAM" id="MobiDB-lite"/>
    </source>
</evidence>
<keyword evidence="5 6" id="KW-0472">Membrane</keyword>
<feature type="transmembrane region" description="Helical" evidence="6">
    <location>
        <begin position="290"/>
        <end position="311"/>
    </location>
</feature>
<feature type="transmembrane region" description="Helical" evidence="6">
    <location>
        <begin position="358"/>
        <end position="377"/>
    </location>
</feature>
<proteinExistence type="inferred from homology"/>
<comment type="function">
    <text evidence="6">Probably involved in transport through the plasma membrane.</text>
</comment>
<reference evidence="9" key="1">
    <citation type="submission" date="2020-06" db="EMBL/GenBank/DDBJ databases">
        <title>A chromosome-scale genome assembly of Talaromyces rugulosus W13939.</title>
        <authorList>
            <person name="Wang B."/>
            <person name="Guo L."/>
            <person name="Ye K."/>
            <person name="Wang L."/>
        </authorList>
    </citation>
    <scope>NUCLEOTIDE SEQUENCE [LARGE SCALE GENOMIC DNA]</scope>
    <source>
        <strain evidence="9">W13939</strain>
    </source>
</reference>
<keyword evidence="4 6" id="KW-1133">Transmembrane helix</keyword>
<feature type="compositionally biased region" description="Low complexity" evidence="7">
    <location>
        <begin position="258"/>
        <end position="273"/>
    </location>
</feature>
<feature type="transmembrane region" description="Helical" evidence="6">
    <location>
        <begin position="331"/>
        <end position="351"/>
    </location>
</feature>
<keyword evidence="9" id="KW-1185">Reference proteome</keyword>
<feature type="region of interest" description="Disordered" evidence="7">
    <location>
        <begin position="110"/>
        <end position="273"/>
    </location>
</feature>
<evidence type="ECO:0000313" key="8">
    <source>
        <dbReference type="EMBL" id="QKX60752.1"/>
    </source>
</evidence>
<evidence type="ECO:0000256" key="5">
    <source>
        <dbReference type="ARBA" id="ARBA00023136"/>
    </source>
</evidence>
<name>A0A7H8R380_TALRU</name>
<dbReference type="Proteomes" id="UP000509510">
    <property type="component" value="Chromosome IV"/>
</dbReference>